<gene>
    <name evidence="4" type="ORF">CVLEPA_LOCUS15908</name>
</gene>
<dbReference type="PIRSF" id="PIRSF006221">
    <property type="entry name" value="Ketosamine-3-kinase"/>
    <property type="match status" value="1"/>
</dbReference>
<evidence type="ECO:0000256" key="2">
    <source>
        <dbReference type="ARBA" id="ARBA00048655"/>
    </source>
</evidence>
<dbReference type="InterPro" id="IPR011009">
    <property type="entry name" value="Kinase-like_dom_sf"/>
</dbReference>
<keyword evidence="3" id="KW-0418">Kinase</keyword>
<organism evidence="4 5">
    <name type="scientific">Clavelina lepadiformis</name>
    <name type="common">Light-bulb sea squirt</name>
    <name type="synonym">Ascidia lepadiformis</name>
    <dbReference type="NCBI Taxonomy" id="159417"/>
    <lineage>
        <taxon>Eukaryota</taxon>
        <taxon>Metazoa</taxon>
        <taxon>Chordata</taxon>
        <taxon>Tunicata</taxon>
        <taxon>Ascidiacea</taxon>
        <taxon>Aplousobranchia</taxon>
        <taxon>Clavelinidae</taxon>
        <taxon>Clavelina</taxon>
    </lineage>
</organism>
<evidence type="ECO:0000313" key="5">
    <source>
        <dbReference type="Proteomes" id="UP001642483"/>
    </source>
</evidence>
<name>A0ABP0G2A2_CLALP</name>
<dbReference type="SUPFAM" id="SSF56112">
    <property type="entry name" value="Protein kinase-like (PK-like)"/>
    <property type="match status" value="1"/>
</dbReference>
<comment type="catalytic activity">
    <reaction evidence="2">
        <text>N(6)-D-ribulosyl-L-lysyl-[protein] + ATP = N(6)-(3-O-phospho-D-ribulosyl)-L-lysyl-[protein] + ADP + H(+)</text>
        <dbReference type="Rhea" id="RHEA:48432"/>
        <dbReference type="Rhea" id="RHEA-COMP:12103"/>
        <dbReference type="Rhea" id="RHEA-COMP:12104"/>
        <dbReference type="ChEBI" id="CHEBI:15378"/>
        <dbReference type="ChEBI" id="CHEBI:30616"/>
        <dbReference type="ChEBI" id="CHEBI:90418"/>
        <dbReference type="ChEBI" id="CHEBI:90420"/>
        <dbReference type="ChEBI" id="CHEBI:456216"/>
        <dbReference type="EC" id="2.7.1.172"/>
    </reaction>
    <physiologicalReaction direction="left-to-right" evidence="2">
        <dbReference type="Rhea" id="RHEA:48433"/>
    </physiologicalReaction>
</comment>
<proteinExistence type="inferred from homology"/>
<dbReference type="PANTHER" id="PTHR12149:SF8">
    <property type="entry name" value="PROTEIN-RIBULOSAMINE 3-KINASE"/>
    <property type="match status" value="1"/>
</dbReference>
<evidence type="ECO:0000256" key="3">
    <source>
        <dbReference type="PIRNR" id="PIRNR006221"/>
    </source>
</evidence>
<keyword evidence="5" id="KW-1185">Reference proteome</keyword>
<dbReference type="EMBL" id="CAWYQH010000098">
    <property type="protein sequence ID" value="CAK8684794.1"/>
    <property type="molecule type" value="Genomic_DNA"/>
</dbReference>
<dbReference type="Pfam" id="PF03881">
    <property type="entry name" value="Fructosamin_kin"/>
    <property type="match status" value="1"/>
</dbReference>
<dbReference type="InterPro" id="IPR016477">
    <property type="entry name" value="Fructo-/Ketosamine-3-kinase"/>
</dbReference>
<sequence length="258" mass="29818">MYEGELASLTKLQQTNIIKVPKPIKIINRGEMSFFVLEYLLINPLRKQAASFGKQLAQLHLYNDKLRVHVAKTRSFVGESTEYVDKFGFDVTTSCGFIPMNNEWEADWLTFFARNRLKPQIDMIVSTYHNRDMLTLWPELERILPNVFPKNLNISPSLLHGDIWGNNVGEVSNEPCLFDPASFYGHSEFDLALMHLIGGFPAEFYEAYHNLMTKQPGLENRLKAYMLFYLLNRWNHYGSGYKASSIALMKEICNLFCV</sequence>
<comment type="caution">
    <text evidence="4">The sequence shown here is derived from an EMBL/GenBank/DDBJ whole genome shotgun (WGS) entry which is preliminary data.</text>
</comment>
<evidence type="ECO:0000313" key="4">
    <source>
        <dbReference type="EMBL" id="CAK8684794.1"/>
    </source>
</evidence>
<accession>A0ABP0G2A2</accession>
<dbReference type="EC" id="2.7.1.172" evidence="1"/>
<comment type="similarity">
    <text evidence="3">Belongs to the fructosamine kinase family.</text>
</comment>
<protein>
    <recommendedName>
        <fullName evidence="1">protein-ribulosamine 3-kinase</fullName>
        <ecNumber evidence="1">2.7.1.172</ecNumber>
    </recommendedName>
</protein>
<dbReference type="Gene3D" id="3.90.1200.10">
    <property type="match status" value="1"/>
</dbReference>
<evidence type="ECO:0000256" key="1">
    <source>
        <dbReference type="ARBA" id="ARBA00011961"/>
    </source>
</evidence>
<keyword evidence="3" id="KW-0808">Transferase</keyword>
<dbReference type="PANTHER" id="PTHR12149">
    <property type="entry name" value="FRUCTOSAMINE 3 KINASE-RELATED PROTEIN"/>
    <property type="match status" value="1"/>
</dbReference>
<dbReference type="Proteomes" id="UP001642483">
    <property type="component" value="Unassembled WGS sequence"/>
</dbReference>
<reference evidence="4 5" key="1">
    <citation type="submission" date="2024-02" db="EMBL/GenBank/DDBJ databases">
        <authorList>
            <person name="Daric V."/>
            <person name="Darras S."/>
        </authorList>
    </citation>
    <scope>NUCLEOTIDE SEQUENCE [LARGE SCALE GENOMIC DNA]</scope>
</reference>